<dbReference type="InterPro" id="IPR005312">
    <property type="entry name" value="DUF1759"/>
</dbReference>
<dbReference type="AlphaFoldDB" id="A0A026X4G5"/>
<dbReference type="Proteomes" id="UP000279307">
    <property type="component" value="Chromosome 4"/>
</dbReference>
<accession>A0A026X4G5</accession>
<reference evidence="1 3" key="1">
    <citation type="journal article" date="2014" name="Curr. Biol.">
        <title>The genome of the clonal raider ant Cerapachys biroi.</title>
        <authorList>
            <person name="Oxley P.R."/>
            <person name="Ji L."/>
            <person name="Fetter-Pruneda I."/>
            <person name="McKenzie S.K."/>
            <person name="Li C."/>
            <person name="Hu H."/>
            <person name="Zhang G."/>
            <person name="Kronauer D.J."/>
        </authorList>
    </citation>
    <scope>NUCLEOTIDE SEQUENCE [LARGE SCALE GENOMIC DNA]</scope>
</reference>
<dbReference type="Pfam" id="PF03564">
    <property type="entry name" value="DUF1759"/>
    <property type="match status" value="1"/>
</dbReference>
<evidence type="ECO:0000313" key="2">
    <source>
        <dbReference type="EMBL" id="RLU23491.1"/>
    </source>
</evidence>
<gene>
    <name evidence="2" type="ORF">DMN91_003696</name>
    <name evidence="1" type="ORF">X777_00668</name>
</gene>
<sequence>MSKETANFEATVQTQHELHHRISQIIDNLKKLSKDEITIHTFDTRLEAIDTYWKSFQTAHTSLIAMQTTEQKSHDYFVNDFFQTCETVYFKTKNDLLARRQELLKSTQSGAHGSPNLSSSSASHNSITCALPKISLPKFSGDYHAWPSFRDLFTSLVVSNVDISPAEKLHYLRNHVTGEAARRISNLAITGDDFQHAWDMLEERYENNRILVNCYLEKLIKVQPLTRKCADEFKDLVATVKEVLGSLETLGYDSWDYFVGYFVEKRLDPDSREAWETHRTTQGYTNEPSAFSEMEEFLEARTRTLEMISPVICDQTSKANKAEAKPKSSVRIHCATTSKSKCSVCAEDHYISRCPVFSAKSNLKRCEVVNTKRLC</sequence>
<dbReference type="EMBL" id="KK107024">
    <property type="protein sequence ID" value="EZA62299.1"/>
    <property type="molecule type" value="Genomic_DNA"/>
</dbReference>
<dbReference type="OMA" id="FILERTC"/>
<keyword evidence="3" id="KW-1185">Reference proteome</keyword>
<evidence type="ECO:0000313" key="3">
    <source>
        <dbReference type="Proteomes" id="UP000053097"/>
    </source>
</evidence>
<proteinExistence type="predicted"/>
<reference evidence="2" key="2">
    <citation type="journal article" date="2018" name="Genome Res.">
        <title>The genomic architecture and molecular evolution of ant odorant receptors.</title>
        <authorList>
            <person name="McKenzie S.K."/>
            <person name="Kronauer D.J.C."/>
        </authorList>
    </citation>
    <scope>NUCLEOTIDE SEQUENCE [LARGE SCALE GENOMIC DNA]</scope>
    <source>
        <strain evidence="2">Clonal line C1</strain>
    </source>
</reference>
<protein>
    <submittedName>
        <fullName evidence="1">Uncharacterized protein</fullName>
    </submittedName>
</protein>
<dbReference type="PANTHER" id="PTHR22954:SF3">
    <property type="entry name" value="PROTEIN CBG08539"/>
    <property type="match status" value="1"/>
</dbReference>
<dbReference type="Proteomes" id="UP000053097">
    <property type="component" value="Unassembled WGS sequence"/>
</dbReference>
<dbReference type="OrthoDB" id="7553157at2759"/>
<dbReference type="STRING" id="2015173.A0A026X4G5"/>
<organism evidence="1 3">
    <name type="scientific">Ooceraea biroi</name>
    <name type="common">Clonal raider ant</name>
    <name type="synonym">Cerapachys biroi</name>
    <dbReference type="NCBI Taxonomy" id="2015173"/>
    <lineage>
        <taxon>Eukaryota</taxon>
        <taxon>Metazoa</taxon>
        <taxon>Ecdysozoa</taxon>
        <taxon>Arthropoda</taxon>
        <taxon>Hexapoda</taxon>
        <taxon>Insecta</taxon>
        <taxon>Pterygota</taxon>
        <taxon>Neoptera</taxon>
        <taxon>Endopterygota</taxon>
        <taxon>Hymenoptera</taxon>
        <taxon>Apocrita</taxon>
        <taxon>Aculeata</taxon>
        <taxon>Formicoidea</taxon>
        <taxon>Formicidae</taxon>
        <taxon>Dorylinae</taxon>
        <taxon>Ooceraea</taxon>
    </lineage>
</organism>
<dbReference type="PANTHER" id="PTHR22954">
    <property type="entry name" value="RETROVIRAL PROTEASE-RELATED"/>
    <property type="match status" value="1"/>
</dbReference>
<reference evidence="2" key="3">
    <citation type="submission" date="2018-07" db="EMBL/GenBank/DDBJ databases">
        <authorList>
            <person name="Mckenzie S.K."/>
            <person name="Kronauer D.J.C."/>
        </authorList>
    </citation>
    <scope>NUCLEOTIDE SEQUENCE</scope>
    <source>
        <strain evidence="2">Clonal line C1</strain>
    </source>
</reference>
<dbReference type="EMBL" id="QOIP01000004">
    <property type="protein sequence ID" value="RLU23491.1"/>
    <property type="molecule type" value="Genomic_DNA"/>
</dbReference>
<evidence type="ECO:0000313" key="1">
    <source>
        <dbReference type="EMBL" id="EZA62299.1"/>
    </source>
</evidence>
<name>A0A026X4G5_OOCBI</name>